<name>A0A1G2Q971_9BACT</name>
<dbReference type="EMBL" id="MHTG01000023">
    <property type="protein sequence ID" value="OHA57013.1"/>
    <property type="molecule type" value="Genomic_DNA"/>
</dbReference>
<dbReference type="AlphaFoldDB" id="A0A1G2Q971"/>
<accession>A0A1G2Q971</accession>
<dbReference type="CDD" id="cd07187">
    <property type="entry name" value="YvcK_like"/>
    <property type="match status" value="1"/>
</dbReference>
<evidence type="ECO:0000256" key="1">
    <source>
        <dbReference type="ARBA" id="ARBA00022490"/>
    </source>
</evidence>
<comment type="caution">
    <text evidence="2">The sequence shown here is derived from an EMBL/GenBank/DDBJ whole genome shotgun (WGS) entry which is preliminary data.</text>
</comment>
<dbReference type="InterPro" id="IPR038136">
    <property type="entry name" value="CofD-like_dom_sf"/>
</dbReference>
<gene>
    <name evidence="2" type="ORF">A2114_01240</name>
</gene>
<dbReference type="STRING" id="1802435.A2114_01240"/>
<dbReference type="Pfam" id="PF01933">
    <property type="entry name" value="CofD"/>
    <property type="match status" value="1"/>
</dbReference>
<dbReference type="InterPro" id="IPR002882">
    <property type="entry name" value="CofD"/>
</dbReference>
<dbReference type="PANTHER" id="PTHR30135">
    <property type="entry name" value="UNCHARACTERIZED PROTEIN YVCK-RELATED"/>
    <property type="match status" value="1"/>
</dbReference>
<reference evidence="2 3" key="1">
    <citation type="journal article" date="2016" name="Nat. Commun.">
        <title>Thousands of microbial genomes shed light on interconnected biogeochemical processes in an aquifer system.</title>
        <authorList>
            <person name="Anantharaman K."/>
            <person name="Brown C.T."/>
            <person name="Hug L.A."/>
            <person name="Sharon I."/>
            <person name="Castelle C.J."/>
            <person name="Probst A.J."/>
            <person name="Thomas B.C."/>
            <person name="Singh A."/>
            <person name="Wilkins M.J."/>
            <person name="Karaoz U."/>
            <person name="Brodie E.L."/>
            <person name="Williams K.H."/>
            <person name="Hubbard S.S."/>
            <person name="Banfield J.F."/>
        </authorList>
    </citation>
    <scope>NUCLEOTIDE SEQUENCE [LARGE SCALE GENOMIC DNA]</scope>
</reference>
<protein>
    <recommendedName>
        <fullName evidence="4">Gluconeogenesis factor</fullName>
    </recommendedName>
</protein>
<organism evidence="2 3">
    <name type="scientific">Candidatus Vogelbacteria bacterium GWA1_51_14</name>
    <dbReference type="NCBI Taxonomy" id="1802435"/>
    <lineage>
        <taxon>Bacteria</taxon>
        <taxon>Candidatus Vogeliibacteriota</taxon>
    </lineage>
</organism>
<keyword evidence="1" id="KW-0963">Cytoplasm</keyword>
<evidence type="ECO:0000313" key="3">
    <source>
        <dbReference type="Proteomes" id="UP000176494"/>
    </source>
</evidence>
<evidence type="ECO:0000313" key="2">
    <source>
        <dbReference type="EMBL" id="OHA57013.1"/>
    </source>
</evidence>
<sequence>MKKVVTIGGGGGHAQVLKGIKDLPGLKITSICPSTDSGGSTGELNLDYSGPGYIGDLTKCIASLCDDQELSDTLMYRYKGGILDGHSLKNILFLSLERILGHEKALEKIYKLCGLGRHQVIPVTTQETELCAKLQIGNEILGEANIDKIAKNPLWNPDVHSILEVYLKPKVKASPKAITAIKNAEIIIISPGDLYSSIIPVLLPEGMRDAIKETRARIVLFLNIMSKKGETDNYSADDFVEKIERQLGRDTDYIICNNTPIPQEILTKYSLENKVNMGRLINPSNSRTIFVPLAEISEENQILSNPAIIKRVIKDILAKS</sequence>
<dbReference type="GO" id="GO:0043743">
    <property type="term" value="F:LPPG:FO 2-phospho-L-lactate transferase activity"/>
    <property type="evidence" value="ECO:0007669"/>
    <property type="project" value="InterPro"/>
</dbReference>
<dbReference type="Gene3D" id="3.40.50.10680">
    <property type="entry name" value="CofD-like domains"/>
    <property type="match status" value="1"/>
</dbReference>
<dbReference type="Proteomes" id="UP000176494">
    <property type="component" value="Unassembled WGS sequence"/>
</dbReference>
<dbReference type="SUPFAM" id="SSF142338">
    <property type="entry name" value="CofD-like"/>
    <property type="match status" value="1"/>
</dbReference>
<dbReference type="PANTHER" id="PTHR30135:SF3">
    <property type="entry name" value="GLUCONEOGENESIS FACTOR-RELATED"/>
    <property type="match status" value="1"/>
</dbReference>
<dbReference type="InterPro" id="IPR010119">
    <property type="entry name" value="Gluconeogen_factor"/>
</dbReference>
<proteinExistence type="predicted"/>
<dbReference type="NCBIfam" id="TIGR01826">
    <property type="entry name" value="CofD_related"/>
    <property type="match status" value="1"/>
</dbReference>
<evidence type="ECO:0008006" key="4">
    <source>
        <dbReference type="Google" id="ProtNLM"/>
    </source>
</evidence>